<dbReference type="GO" id="GO:0005886">
    <property type="term" value="C:plasma membrane"/>
    <property type="evidence" value="ECO:0007669"/>
    <property type="project" value="UniProtKB-SubCell"/>
</dbReference>
<evidence type="ECO:0000256" key="1">
    <source>
        <dbReference type="ARBA" id="ARBA00004651"/>
    </source>
</evidence>
<keyword evidence="11" id="KW-0325">Glycoprotein</keyword>
<accession>A0A437C8S6</accession>
<protein>
    <recommendedName>
        <fullName evidence="19">G-protein coupled receptors family 2 profile 2 domain-containing protein</fullName>
    </recommendedName>
</protein>
<proteinExistence type="inferred from homology"/>
<reference evidence="17 18" key="2">
    <citation type="submission" date="2019-01" db="EMBL/GenBank/DDBJ databases">
        <title>A chromosome length genome reference of the Java medaka (oryzias javanicus).</title>
        <authorList>
            <person name="Herpin A."/>
            <person name="Takehana Y."/>
            <person name="Naruse K."/>
            <person name="Ansai S."/>
            <person name="Kawaguchi M."/>
        </authorList>
    </citation>
    <scope>NUCLEOTIDE SEQUENCE [LARGE SCALE GENOMIC DNA]</scope>
    <source>
        <strain evidence="17">RS831</strain>
        <tissue evidence="17">Whole body</tissue>
    </source>
</reference>
<keyword evidence="12" id="KW-0807">Transducer</keyword>
<dbReference type="OrthoDB" id="5967113at2759"/>
<dbReference type="PRINTS" id="PR00491">
    <property type="entry name" value="VASOACTVEIPR"/>
</dbReference>
<evidence type="ECO:0000256" key="13">
    <source>
        <dbReference type="SAM" id="Phobius"/>
    </source>
</evidence>
<keyword evidence="7" id="KW-0297">G-protein coupled receptor</keyword>
<dbReference type="SUPFAM" id="SSF111418">
    <property type="entry name" value="Hormone receptor domain"/>
    <property type="match status" value="1"/>
</dbReference>
<evidence type="ECO:0000256" key="11">
    <source>
        <dbReference type="ARBA" id="ARBA00023180"/>
    </source>
</evidence>
<evidence type="ECO:0000256" key="5">
    <source>
        <dbReference type="ARBA" id="ARBA00022729"/>
    </source>
</evidence>
<keyword evidence="8 13" id="KW-0472">Membrane</keyword>
<dbReference type="InterPro" id="IPR036445">
    <property type="entry name" value="GPCR_2_extracell_dom_sf"/>
</dbReference>
<evidence type="ECO:0000256" key="4">
    <source>
        <dbReference type="ARBA" id="ARBA00022692"/>
    </source>
</evidence>
<keyword evidence="6 13" id="KW-1133">Transmembrane helix</keyword>
<feature type="transmembrane region" description="Helical" evidence="13">
    <location>
        <begin position="172"/>
        <end position="191"/>
    </location>
</feature>
<keyword evidence="10" id="KW-0675">Receptor</keyword>
<comment type="subcellular location">
    <subcellularLocation>
        <location evidence="1">Cell membrane</location>
        <topology evidence="1">Multi-pass membrane protein</topology>
    </subcellularLocation>
</comment>
<dbReference type="InterPro" id="IPR017983">
    <property type="entry name" value="GPCR_2_secretin-like_CS"/>
</dbReference>
<dbReference type="PROSITE" id="PS50227">
    <property type="entry name" value="G_PROTEIN_RECEP_F2_3"/>
    <property type="match status" value="1"/>
</dbReference>
<evidence type="ECO:0000313" key="18">
    <source>
        <dbReference type="Proteomes" id="UP000283210"/>
    </source>
</evidence>
<evidence type="ECO:0000256" key="12">
    <source>
        <dbReference type="ARBA" id="ARBA00023224"/>
    </source>
</evidence>
<keyword evidence="4 13" id="KW-0812">Transmembrane</keyword>
<keyword evidence="3" id="KW-1003">Cell membrane</keyword>
<evidence type="ECO:0000256" key="3">
    <source>
        <dbReference type="ARBA" id="ARBA00022475"/>
    </source>
</evidence>
<dbReference type="GO" id="GO:0007166">
    <property type="term" value="P:cell surface receptor signaling pathway"/>
    <property type="evidence" value="ECO:0007669"/>
    <property type="project" value="InterPro"/>
</dbReference>
<dbReference type="EMBL" id="CM012456">
    <property type="protein sequence ID" value="RVE59110.1"/>
    <property type="molecule type" value="Genomic_DNA"/>
</dbReference>
<dbReference type="FunFam" id="1.20.1070.10:FF:000639">
    <property type="entry name" value="Uncharacterized protein"/>
    <property type="match status" value="1"/>
</dbReference>
<dbReference type="PANTHER" id="PTHR45620">
    <property type="entry name" value="PDF RECEPTOR-LIKE PROTEIN-RELATED"/>
    <property type="match status" value="1"/>
</dbReference>
<keyword evidence="5 14" id="KW-0732">Signal</keyword>
<evidence type="ECO:0000256" key="6">
    <source>
        <dbReference type="ARBA" id="ARBA00022989"/>
    </source>
</evidence>
<dbReference type="Gene3D" id="4.10.1240.10">
    <property type="entry name" value="GPCR, family 2, extracellular hormone receptor domain"/>
    <property type="match status" value="1"/>
</dbReference>
<feature type="transmembrane region" description="Helical" evidence="13">
    <location>
        <begin position="399"/>
        <end position="420"/>
    </location>
</feature>
<comment type="similarity">
    <text evidence="2">Belongs to the G-protein coupled receptor 2 family.</text>
</comment>
<gene>
    <name evidence="17" type="ORF">OJAV_G00201300</name>
</gene>
<dbReference type="GO" id="GO:0008528">
    <property type="term" value="F:G protein-coupled peptide receptor activity"/>
    <property type="evidence" value="ECO:0007669"/>
    <property type="project" value="TreeGrafter"/>
</dbReference>
<feature type="transmembrane region" description="Helical" evidence="13">
    <location>
        <begin position="365"/>
        <end position="387"/>
    </location>
</feature>
<organism evidence="17 18">
    <name type="scientific">Oryzias javanicus</name>
    <name type="common">Javanese ricefish</name>
    <name type="synonym">Aplocheilus javanicus</name>
    <dbReference type="NCBI Taxonomy" id="123683"/>
    <lineage>
        <taxon>Eukaryota</taxon>
        <taxon>Metazoa</taxon>
        <taxon>Chordata</taxon>
        <taxon>Craniata</taxon>
        <taxon>Vertebrata</taxon>
        <taxon>Euteleostomi</taxon>
        <taxon>Actinopterygii</taxon>
        <taxon>Neopterygii</taxon>
        <taxon>Teleostei</taxon>
        <taxon>Neoteleostei</taxon>
        <taxon>Acanthomorphata</taxon>
        <taxon>Ovalentaria</taxon>
        <taxon>Atherinomorphae</taxon>
        <taxon>Beloniformes</taxon>
        <taxon>Adrianichthyidae</taxon>
        <taxon>Oryziinae</taxon>
        <taxon>Oryzias</taxon>
    </lineage>
</organism>
<dbReference type="PROSITE" id="PS00650">
    <property type="entry name" value="G_PROTEIN_RECEP_F2_2"/>
    <property type="match status" value="1"/>
</dbReference>
<evidence type="ECO:0000259" key="16">
    <source>
        <dbReference type="PROSITE" id="PS50261"/>
    </source>
</evidence>
<evidence type="ECO:0000256" key="10">
    <source>
        <dbReference type="ARBA" id="ARBA00023170"/>
    </source>
</evidence>
<dbReference type="SUPFAM" id="SSF81321">
    <property type="entry name" value="Family A G protein-coupled receptor-like"/>
    <property type="match status" value="1"/>
</dbReference>
<evidence type="ECO:0000259" key="15">
    <source>
        <dbReference type="PROSITE" id="PS50227"/>
    </source>
</evidence>
<reference evidence="17 18" key="1">
    <citation type="submission" date="2018-11" db="EMBL/GenBank/DDBJ databases">
        <authorList>
            <person name="Lopez-Roques C."/>
            <person name="Donnadieu C."/>
            <person name="Bouchez O."/>
            <person name="Klopp C."/>
            <person name="Cabau C."/>
            <person name="Zahm M."/>
        </authorList>
    </citation>
    <scope>NUCLEOTIDE SEQUENCE [LARGE SCALE GENOMIC DNA]</scope>
    <source>
        <strain evidence="17">RS831</strain>
        <tissue evidence="17">Whole body</tissue>
    </source>
</reference>
<dbReference type="Pfam" id="PF02793">
    <property type="entry name" value="HRM"/>
    <property type="match status" value="1"/>
</dbReference>
<dbReference type="PANTHER" id="PTHR45620:SF22">
    <property type="entry name" value="VASOACTIVE INTESTINAL POLYPEPTIDE RECEPTOR 2"/>
    <property type="match status" value="1"/>
</dbReference>
<feature type="transmembrane region" description="Helical" evidence="13">
    <location>
        <begin position="247"/>
        <end position="273"/>
    </location>
</feature>
<evidence type="ECO:0000256" key="14">
    <source>
        <dbReference type="SAM" id="SignalP"/>
    </source>
</evidence>
<dbReference type="Proteomes" id="UP000283210">
    <property type="component" value="Chromosome 20"/>
</dbReference>
<dbReference type="PROSITE" id="PS50261">
    <property type="entry name" value="G_PROTEIN_RECEP_F2_4"/>
    <property type="match status" value="1"/>
</dbReference>
<evidence type="ECO:0008006" key="19">
    <source>
        <dbReference type="Google" id="ProtNLM"/>
    </source>
</evidence>
<dbReference type="PRINTS" id="PR00249">
    <property type="entry name" value="GPCRSECRETIN"/>
</dbReference>
<evidence type="ECO:0000256" key="9">
    <source>
        <dbReference type="ARBA" id="ARBA00023157"/>
    </source>
</evidence>
<evidence type="ECO:0000256" key="8">
    <source>
        <dbReference type="ARBA" id="ARBA00023136"/>
    </source>
</evidence>
<name>A0A437C8S6_ORYJA</name>
<dbReference type="InterPro" id="IPR000832">
    <property type="entry name" value="GPCR_2_secretin-like"/>
</dbReference>
<dbReference type="InterPro" id="IPR017981">
    <property type="entry name" value="GPCR_2-like_7TM"/>
</dbReference>
<feature type="chain" id="PRO_5019153968" description="G-protein coupled receptors family 2 profile 2 domain-containing protein" evidence="14">
    <location>
        <begin position="24"/>
        <end position="477"/>
    </location>
</feature>
<feature type="transmembrane region" description="Helical" evidence="13">
    <location>
        <begin position="200"/>
        <end position="218"/>
    </location>
</feature>
<keyword evidence="18" id="KW-1185">Reference proteome</keyword>
<dbReference type="GO" id="GO:0007188">
    <property type="term" value="P:adenylate cyclase-modulating G protein-coupled receptor signaling pathway"/>
    <property type="evidence" value="ECO:0007669"/>
    <property type="project" value="TreeGrafter"/>
</dbReference>
<dbReference type="GO" id="GO:0004999">
    <property type="term" value="F:vasoactive intestinal polypeptide receptor activity"/>
    <property type="evidence" value="ECO:0007669"/>
    <property type="project" value="InterPro"/>
</dbReference>
<dbReference type="GO" id="GO:0017046">
    <property type="term" value="F:peptide hormone binding"/>
    <property type="evidence" value="ECO:0007669"/>
    <property type="project" value="TreeGrafter"/>
</dbReference>
<dbReference type="Gene3D" id="1.20.1070.10">
    <property type="entry name" value="Rhodopsin 7-helix transmembrane proteins"/>
    <property type="match status" value="1"/>
</dbReference>
<evidence type="ECO:0000313" key="17">
    <source>
        <dbReference type="EMBL" id="RVE59110.1"/>
    </source>
</evidence>
<feature type="domain" description="G-protein coupled receptors family 2 profile 2" evidence="16">
    <location>
        <begin position="166"/>
        <end position="421"/>
    </location>
</feature>
<dbReference type="InterPro" id="IPR050332">
    <property type="entry name" value="GPCR_2"/>
</dbReference>
<dbReference type="Pfam" id="PF00002">
    <property type="entry name" value="7tm_2"/>
    <property type="match status" value="1"/>
</dbReference>
<feature type="domain" description="G-protein coupled receptors family 2 profile 1" evidence="15">
    <location>
        <begin position="40"/>
        <end position="153"/>
    </location>
</feature>
<keyword evidence="9" id="KW-1015">Disulfide bond</keyword>
<dbReference type="SMART" id="SM00008">
    <property type="entry name" value="HormR"/>
    <property type="match status" value="1"/>
</dbReference>
<dbReference type="InterPro" id="IPR001879">
    <property type="entry name" value="GPCR_2_extracellular_dom"/>
</dbReference>
<evidence type="ECO:0000256" key="7">
    <source>
        <dbReference type="ARBA" id="ARBA00023040"/>
    </source>
</evidence>
<evidence type="ECO:0000256" key="2">
    <source>
        <dbReference type="ARBA" id="ARBA00005314"/>
    </source>
</evidence>
<feature type="transmembrane region" description="Helical" evidence="13">
    <location>
        <begin position="323"/>
        <end position="345"/>
    </location>
</feature>
<feature type="signal peptide" evidence="14">
    <location>
        <begin position="1"/>
        <end position="23"/>
    </location>
</feature>
<dbReference type="InterPro" id="IPR001571">
    <property type="entry name" value="GPCR_2_VIP_rcpt"/>
</dbReference>
<dbReference type="AlphaFoldDB" id="A0A437C8S6"/>
<sequence>MRSFTHRLPLLLPFLTLVCTVRGRFPHCVLHWEMQKARGDCEAQLQQQTAAAGGGVLSCPTGGGVLSRPTGGGVLSCPTGGGVLSCPTGGGCPGEWNNVSCWPNAAVGEVLTLPCPSPFLLFFEKNGNLSRNCTEKGWSTVYPDIRSSCYSEITDQPKQLVFYKVVRVLSTVGHSLSLIALLTSTILICLFRRLHCMRNYIHLNLFVSFMLRAVAVLAKDTLLFSEDEETDCSTQPSLVGCKATLVFFNYFVMANFFWLLVEGLYLHTLLLVVHTHATRLSIYMAIGWGIPFVFMVAWIISRVNLEDTSCWEINDNPVPDRLINWPIMASVIINFILFISIIRVLVQKLRCSEVGGNDQSQYRRLAKSTLLLIPLFGVNYVVFFYLMEPDDQVLKQIKIFFDLGLGSFQGLIVAVLYCFLNSEVQSELRRSLSLKPCVGGEEKLQAATLNRNGSQRSPTFPRSARAQSILQTETSVL</sequence>
<feature type="transmembrane region" description="Helical" evidence="13">
    <location>
        <begin position="280"/>
        <end position="303"/>
    </location>
</feature>